<reference key="1">
    <citation type="journal article" date="2011" name="Mol. Biol. Evol.">
        <title>Unity in variety -- the pan-genome of the Chlamydiae.</title>
        <authorList>
            <person name="Collingro A."/>
            <person name="Tischler P."/>
            <person name="Weinmaier T."/>
            <person name="Penz T."/>
            <person name="Heinz E."/>
            <person name="Brunham R.C."/>
            <person name="Read T.D."/>
            <person name="Bavoil P.M."/>
            <person name="Sachse K."/>
            <person name="Kahane S."/>
            <person name="Friedman M.G."/>
            <person name="Rattei T."/>
            <person name="Myers G.S.A."/>
            <person name="Horn M."/>
        </authorList>
    </citation>
    <scope>NUCLEOTIDE SEQUENCE</scope>
    <source>
        <strain>Z</strain>
    </source>
</reference>
<keyword evidence="1" id="KW-0732">Signal</keyword>
<dbReference type="RefSeq" id="WP_013943227.1">
    <property type="nucleotide sequence ID" value="NC_015713.1"/>
</dbReference>
<dbReference type="Proteomes" id="UP000000496">
    <property type="component" value="Chromosome gsn.131"/>
</dbReference>
<dbReference type="InterPro" id="IPR007825">
    <property type="entry name" value="Major_OMP_Legionella"/>
</dbReference>
<evidence type="ECO:0000313" key="3">
    <source>
        <dbReference type="Proteomes" id="UP000000496"/>
    </source>
</evidence>
<feature type="chain" id="PRO_5003374162" evidence="1">
    <location>
        <begin position="19"/>
        <end position="383"/>
    </location>
</feature>
<evidence type="ECO:0000313" key="2">
    <source>
        <dbReference type="EMBL" id="CCB88760.1"/>
    </source>
</evidence>
<dbReference type="eggNOG" id="COG3468">
    <property type="taxonomic scope" value="Bacteria"/>
</dbReference>
<dbReference type="HOGENOM" id="CLU_059550_0_0_0"/>
<organism evidence="2 3">
    <name type="scientific">Simkania negevensis (strain ATCC VR-1471 / DSM 27360 / Z)</name>
    <dbReference type="NCBI Taxonomy" id="331113"/>
    <lineage>
        <taxon>Bacteria</taxon>
        <taxon>Pseudomonadati</taxon>
        <taxon>Chlamydiota</taxon>
        <taxon>Chlamydiia</taxon>
        <taxon>Parachlamydiales</taxon>
        <taxon>Simkaniaceae</taxon>
        <taxon>Simkania</taxon>
    </lineage>
</organism>
<protein>
    <submittedName>
        <fullName evidence="2">MOMP-like family protein</fullName>
    </submittedName>
</protein>
<proteinExistence type="predicted"/>
<evidence type="ECO:0000256" key="1">
    <source>
        <dbReference type="SAM" id="SignalP"/>
    </source>
</evidence>
<keyword evidence="3" id="KW-1185">Reference proteome</keyword>
<dbReference type="KEGG" id="sng:SNE_A08830"/>
<accession>F8L7M7</accession>
<dbReference type="EMBL" id="FR872582">
    <property type="protein sequence ID" value="CCB88760.1"/>
    <property type="molecule type" value="Genomic_DNA"/>
</dbReference>
<sequence>MKKFALSIALLMTALSHAGIDDRIDDLEWEMKQVSVYTPQDTIGASFAKGQPDVLVQGEKLFLLFDVLYWHAKVGGTEYAYSLQPSIIQTGSIILPHANGHTKYNDFSWEWGLKAGFGINFPHDGWDVFAQYTWFKSNTTNSSSKAPPSALMPLRLFSTMLAIKAKSFFDLDYQNVDVNLGKSYFLSKMVMFRPFISVKSAWIDLDQNVTYTASSLNDFLFPGTAQTVGHDFKSKNSNNFWGIGPRIGVDSKWFLGNGFSLFSDIAGALLYGYFKTLLREKIPPNNVQFADGEIIKNRHKFHFFVPFVQMYGGLAWQGYVNHDKQYITLKFGYEVQYYWRVNQMVYTQDFSTPVGSFSNRASFDNLSEDVMFYGITGEFKLDF</sequence>
<gene>
    <name evidence="2" type="ordered locus">SNE_A08830</name>
</gene>
<dbReference type="AlphaFoldDB" id="F8L7M7"/>
<reference evidence="2 3" key="2">
    <citation type="journal article" date="2011" name="Mol. Biol. Evol.">
        <title>Unity in variety--the pan-genome of the Chlamydiae.</title>
        <authorList>
            <person name="Collingro A."/>
            <person name="Tischler P."/>
            <person name="Weinmaier T."/>
            <person name="Penz T."/>
            <person name="Heinz E."/>
            <person name="Brunham R.C."/>
            <person name="Read T.D."/>
            <person name="Bavoil P.M."/>
            <person name="Sachse K."/>
            <person name="Kahane S."/>
            <person name="Friedman M.G."/>
            <person name="Rattei T."/>
            <person name="Myers G.S."/>
            <person name="Horn M."/>
        </authorList>
    </citation>
    <scope>NUCLEOTIDE SEQUENCE [LARGE SCALE GENOMIC DNA]</scope>
    <source>
        <strain evidence="3">ATCC VR-1471 / Z</strain>
    </source>
</reference>
<dbReference type="OrthoDB" id="20745at2"/>
<feature type="signal peptide" evidence="1">
    <location>
        <begin position="1"/>
        <end position="18"/>
    </location>
</feature>
<dbReference type="Pfam" id="PF05150">
    <property type="entry name" value="Legionella_OMP"/>
    <property type="match status" value="1"/>
</dbReference>
<name>F8L7M7_SIMNZ</name>